<dbReference type="Proteomes" id="UP000003162">
    <property type="component" value="Unassembled WGS sequence"/>
</dbReference>
<comment type="similarity">
    <text evidence="1">Belongs to the bacterial solute-binding protein ModA family.</text>
</comment>
<reference evidence="6 7" key="2">
    <citation type="submission" date="2007-09" db="EMBL/GenBank/DDBJ databases">
        <authorList>
            <person name="Fulton L."/>
            <person name="Clifton S."/>
            <person name="Fulton B."/>
            <person name="Xu J."/>
            <person name="Minx P."/>
            <person name="Pepin K.H."/>
            <person name="Johnson M."/>
            <person name="Thiruvilangam P."/>
            <person name="Bhonagiri V."/>
            <person name="Nash W.E."/>
            <person name="Mardis E.R."/>
            <person name="Wilson R.K."/>
        </authorList>
    </citation>
    <scope>NUCLEOTIDE SEQUENCE [LARGE SCALE GENOMIC DNA]</scope>
    <source>
        <strain evidence="6 7">ATCC 33270</strain>
    </source>
</reference>
<dbReference type="PANTHER" id="PTHR30632">
    <property type="entry name" value="MOLYBDATE-BINDING PERIPLASMIC PROTEIN"/>
    <property type="match status" value="1"/>
</dbReference>
<sequence>MTYFPLDVKIYLTEIGQINFKEYFMKKLLRVFLVLTMIFGITACSSKQVDKKETKVEKTEKKKLTVFCAASMTETMEQIKKVYEEKHKDIELVCTFDSSGTLKKQIEQGAEADIFISAAQKQMNALDKSKTPEANVVIDEATRFNLLENKVVLAVAKGNSLGLKDFTDLTKAEISKIALGNSDVPVGQYSEELLKNLKIWDEIQKKVTFGSNVKEVTTWIKEGVANCGIIYATDAYSAGLEVVATAKEGMIKTPVLYPAAVLKNSKNSKEAKEFLEFLKGDECKAIFEKVGFTRAK</sequence>
<dbReference type="GO" id="GO:0030973">
    <property type="term" value="F:molybdate ion binding"/>
    <property type="evidence" value="ECO:0007669"/>
    <property type="project" value="TreeGrafter"/>
</dbReference>
<dbReference type="GO" id="GO:0046872">
    <property type="term" value="F:metal ion binding"/>
    <property type="evidence" value="ECO:0007669"/>
    <property type="project" value="UniProtKB-KW"/>
</dbReference>
<dbReference type="HOGENOM" id="CLU_065520_3_1_9"/>
<dbReference type="Gene3D" id="3.40.190.10">
    <property type="entry name" value="Periplasmic binding protein-like II"/>
    <property type="match status" value="2"/>
</dbReference>
<dbReference type="FunFam" id="3.40.190.10:FF:000035">
    <property type="entry name" value="Molybdate ABC transporter substrate-binding protein"/>
    <property type="match status" value="1"/>
</dbReference>
<feature type="binding site" evidence="5">
    <location>
        <position position="99"/>
    </location>
    <ligand>
        <name>molybdate</name>
        <dbReference type="ChEBI" id="CHEBI:36264"/>
    </ligand>
</feature>
<evidence type="ECO:0000256" key="5">
    <source>
        <dbReference type="PIRSR" id="PIRSR004846-1"/>
    </source>
</evidence>
<dbReference type="NCBIfam" id="TIGR01256">
    <property type="entry name" value="modA"/>
    <property type="match status" value="1"/>
</dbReference>
<reference evidence="6 7" key="1">
    <citation type="submission" date="2007-09" db="EMBL/GenBank/DDBJ databases">
        <title>Draft genome sequence of Peptostreptococcus micros (ATCC 33270).</title>
        <authorList>
            <person name="Sudarsanam P."/>
            <person name="Ley R."/>
            <person name="Guruge J."/>
            <person name="Turnbaugh P.J."/>
            <person name="Mahowald M."/>
            <person name="Liep D."/>
            <person name="Gordon J."/>
        </authorList>
    </citation>
    <scope>NUCLEOTIDE SEQUENCE [LARGE SCALE GENOMIC DNA]</scope>
    <source>
        <strain evidence="6 7">ATCC 33270</strain>
    </source>
</reference>
<dbReference type="PANTHER" id="PTHR30632:SF0">
    <property type="entry name" value="SULFATE-BINDING PROTEIN"/>
    <property type="match status" value="1"/>
</dbReference>
<proteinExistence type="inferred from homology"/>
<evidence type="ECO:0000313" key="7">
    <source>
        <dbReference type="Proteomes" id="UP000003162"/>
    </source>
</evidence>
<dbReference type="AlphaFoldDB" id="A8SKC8"/>
<dbReference type="GO" id="GO:1901359">
    <property type="term" value="F:tungstate binding"/>
    <property type="evidence" value="ECO:0007669"/>
    <property type="project" value="UniProtKB-ARBA"/>
</dbReference>
<dbReference type="InterPro" id="IPR005950">
    <property type="entry name" value="ModA"/>
</dbReference>
<dbReference type="Pfam" id="PF13531">
    <property type="entry name" value="SBP_bac_11"/>
    <property type="match status" value="1"/>
</dbReference>
<organism evidence="6 7">
    <name type="scientific">Parvimonas micra ATCC 33270</name>
    <dbReference type="NCBI Taxonomy" id="411465"/>
    <lineage>
        <taxon>Bacteria</taxon>
        <taxon>Bacillati</taxon>
        <taxon>Bacillota</taxon>
        <taxon>Tissierellia</taxon>
        <taxon>Tissierellales</taxon>
        <taxon>Peptoniphilaceae</taxon>
        <taxon>Parvimonas</taxon>
    </lineage>
</organism>
<evidence type="ECO:0000313" key="6">
    <source>
        <dbReference type="EMBL" id="EDP24065.1"/>
    </source>
</evidence>
<dbReference type="EMBL" id="ABEE02000016">
    <property type="protein sequence ID" value="EDP24065.1"/>
    <property type="molecule type" value="Genomic_DNA"/>
</dbReference>
<evidence type="ECO:0000256" key="4">
    <source>
        <dbReference type="ARBA" id="ARBA00022729"/>
    </source>
</evidence>
<keyword evidence="4" id="KW-0732">Signal</keyword>
<feature type="binding site" evidence="5">
    <location>
        <position position="213"/>
    </location>
    <ligand>
        <name>molybdate</name>
        <dbReference type="ChEBI" id="CHEBI:36264"/>
    </ligand>
</feature>
<keyword evidence="2 5" id="KW-0500">Molybdenum</keyword>
<gene>
    <name evidence="6" type="primary">modA</name>
    <name evidence="6" type="ORF">PEPMIC_00644</name>
</gene>
<accession>A8SKC8</accession>
<protein>
    <submittedName>
        <fullName evidence="6">Molybdate ABC transporter, periplasmic molybdate-binding protein</fullName>
    </submittedName>
</protein>
<name>A8SKC8_9FIRM</name>
<evidence type="ECO:0000256" key="1">
    <source>
        <dbReference type="ARBA" id="ARBA00009175"/>
    </source>
</evidence>
<evidence type="ECO:0000256" key="2">
    <source>
        <dbReference type="ARBA" id="ARBA00022505"/>
    </source>
</evidence>
<feature type="binding site" evidence="5">
    <location>
        <position position="231"/>
    </location>
    <ligand>
        <name>molybdate</name>
        <dbReference type="ChEBI" id="CHEBI:36264"/>
    </ligand>
</feature>
<comment type="caution">
    <text evidence="6">The sequence shown here is derived from an EMBL/GenBank/DDBJ whole genome shotgun (WGS) entry which is preliminary data.</text>
</comment>
<dbReference type="eggNOG" id="COG0725">
    <property type="taxonomic scope" value="Bacteria"/>
</dbReference>
<dbReference type="PIRSF" id="PIRSF004846">
    <property type="entry name" value="ModA"/>
    <property type="match status" value="1"/>
</dbReference>
<evidence type="ECO:0000256" key="3">
    <source>
        <dbReference type="ARBA" id="ARBA00022723"/>
    </source>
</evidence>
<keyword evidence="3 5" id="KW-0479">Metal-binding</keyword>
<dbReference type="InterPro" id="IPR050682">
    <property type="entry name" value="ModA/WtpA"/>
</dbReference>
<dbReference type="GO" id="GO:0015689">
    <property type="term" value="P:molybdate ion transport"/>
    <property type="evidence" value="ECO:0007669"/>
    <property type="project" value="InterPro"/>
</dbReference>
<feature type="binding site" evidence="5">
    <location>
        <position position="71"/>
    </location>
    <ligand>
        <name>molybdate</name>
        <dbReference type="ChEBI" id="CHEBI:36264"/>
    </ligand>
</feature>
<dbReference type="SUPFAM" id="SSF53850">
    <property type="entry name" value="Periplasmic binding protein-like II"/>
    <property type="match status" value="1"/>
</dbReference>